<name>A0ABQ4GJM5_9ACTN</name>
<gene>
    <name evidence="2" type="ORF">Msi02_24550</name>
</gene>
<organism evidence="2 3">
    <name type="scientific">Microbispora siamensis</name>
    <dbReference type="NCBI Taxonomy" id="564413"/>
    <lineage>
        <taxon>Bacteria</taxon>
        <taxon>Bacillati</taxon>
        <taxon>Actinomycetota</taxon>
        <taxon>Actinomycetes</taxon>
        <taxon>Streptosporangiales</taxon>
        <taxon>Streptosporangiaceae</taxon>
        <taxon>Microbispora</taxon>
    </lineage>
</organism>
<reference evidence="2 3" key="1">
    <citation type="submission" date="2021-01" db="EMBL/GenBank/DDBJ databases">
        <title>Whole genome shotgun sequence of Microbispora siamensis NBRC 104113.</title>
        <authorList>
            <person name="Komaki H."/>
            <person name="Tamura T."/>
        </authorList>
    </citation>
    <scope>NUCLEOTIDE SEQUENCE [LARGE SCALE GENOMIC DNA]</scope>
    <source>
        <strain evidence="2 3">NBRC 104113</strain>
    </source>
</reference>
<dbReference type="Pfam" id="PF00553">
    <property type="entry name" value="CBM_2"/>
    <property type="match status" value="1"/>
</dbReference>
<dbReference type="RefSeq" id="WP_239108336.1">
    <property type="nucleotide sequence ID" value="NZ_BOOF01000011.1"/>
</dbReference>
<sequence length="60" mass="6192">MTQAWNATVTQSGAQVTARNVGYNGSLVTNASASFGFNGSFSGTAGRSDFVSNSFSINYS</sequence>
<proteinExistence type="predicted"/>
<evidence type="ECO:0000259" key="1">
    <source>
        <dbReference type="PROSITE" id="PS51173"/>
    </source>
</evidence>
<dbReference type="SUPFAM" id="SSF49384">
    <property type="entry name" value="Carbohydrate-binding domain"/>
    <property type="match status" value="1"/>
</dbReference>
<dbReference type="PROSITE" id="PS51173">
    <property type="entry name" value="CBM2"/>
    <property type="match status" value="1"/>
</dbReference>
<evidence type="ECO:0000313" key="2">
    <source>
        <dbReference type="EMBL" id="GIH61638.1"/>
    </source>
</evidence>
<dbReference type="InterPro" id="IPR008965">
    <property type="entry name" value="CBM2/CBM3_carb-bd_dom_sf"/>
</dbReference>
<comment type="caution">
    <text evidence="2">The sequence shown here is derived from an EMBL/GenBank/DDBJ whole genome shotgun (WGS) entry which is preliminary data.</text>
</comment>
<feature type="domain" description="CBM2" evidence="1">
    <location>
        <begin position="1"/>
        <end position="60"/>
    </location>
</feature>
<dbReference type="InterPro" id="IPR012291">
    <property type="entry name" value="CBM2_carb-bd_dom_sf"/>
</dbReference>
<keyword evidence="3" id="KW-1185">Reference proteome</keyword>
<dbReference type="EMBL" id="BOOF01000011">
    <property type="protein sequence ID" value="GIH61638.1"/>
    <property type="molecule type" value="Genomic_DNA"/>
</dbReference>
<dbReference type="Proteomes" id="UP000660454">
    <property type="component" value="Unassembled WGS sequence"/>
</dbReference>
<accession>A0ABQ4GJM5</accession>
<dbReference type="InterPro" id="IPR001919">
    <property type="entry name" value="CBD2"/>
</dbReference>
<dbReference type="Gene3D" id="2.60.40.290">
    <property type="match status" value="1"/>
</dbReference>
<protein>
    <recommendedName>
        <fullName evidence="1">CBM2 domain-containing protein</fullName>
    </recommendedName>
</protein>
<evidence type="ECO:0000313" key="3">
    <source>
        <dbReference type="Proteomes" id="UP000660454"/>
    </source>
</evidence>